<reference evidence="2" key="2">
    <citation type="submission" date="2020-09" db="EMBL/GenBank/DDBJ databases">
        <authorList>
            <person name="Sun Q."/>
            <person name="Kim S."/>
        </authorList>
    </citation>
    <scope>NUCLEOTIDE SEQUENCE</scope>
    <source>
        <strain evidence="2">KCTC 23224</strain>
    </source>
</reference>
<evidence type="ECO:0000256" key="1">
    <source>
        <dbReference type="SAM" id="MobiDB-lite"/>
    </source>
</evidence>
<dbReference type="AlphaFoldDB" id="A0A8J3CWS9"/>
<gene>
    <name evidence="2" type="ORF">GCM10008106_15200</name>
</gene>
<evidence type="ECO:0000313" key="2">
    <source>
        <dbReference type="EMBL" id="GHB34837.1"/>
    </source>
</evidence>
<name>A0A8J3CWS9_9BACT</name>
<accession>A0A8J3CWS9</accession>
<protein>
    <submittedName>
        <fullName evidence="2">Uncharacterized protein</fullName>
    </submittedName>
</protein>
<feature type="region of interest" description="Disordered" evidence="1">
    <location>
        <begin position="223"/>
        <end position="257"/>
    </location>
</feature>
<dbReference type="RefSeq" id="WP_189580237.1">
    <property type="nucleotide sequence ID" value="NZ_BMYF01000008.1"/>
</dbReference>
<feature type="compositionally biased region" description="Gly residues" evidence="1">
    <location>
        <begin position="238"/>
        <end position="257"/>
    </location>
</feature>
<dbReference type="EMBL" id="BMYF01000008">
    <property type="protein sequence ID" value="GHB34837.1"/>
    <property type="molecule type" value="Genomic_DNA"/>
</dbReference>
<dbReference type="Proteomes" id="UP000642809">
    <property type="component" value="Unassembled WGS sequence"/>
</dbReference>
<keyword evidence="3" id="KW-1185">Reference proteome</keyword>
<organism evidence="2 3">
    <name type="scientific">Mongoliitalea lutea</name>
    <dbReference type="NCBI Taxonomy" id="849756"/>
    <lineage>
        <taxon>Bacteria</taxon>
        <taxon>Pseudomonadati</taxon>
        <taxon>Bacteroidota</taxon>
        <taxon>Cytophagia</taxon>
        <taxon>Cytophagales</taxon>
        <taxon>Cyclobacteriaceae</taxon>
        <taxon>Mongoliitalea</taxon>
    </lineage>
</organism>
<reference evidence="2" key="1">
    <citation type="journal article" date="2014" name="Int. J. Syst. Evol. Microbiol.">
        <title>Complete genome sequence of Corynebacterium casei LMG S-19264T (=DSM 44701T), isolated from a smear-ripened cheese.</title>
        <authorList>
            <consortium name="US DOE Joint Genome Institute (JGI-PGF)"/>
            <person name="Walter F."/>
            <person name="Albersmeier A."/>
            <person name="Kalinowski J."/>
            <person name="Ruckert C."/>
        </authorList>
    </citation>
    <scope>NUCLEOTIDE SEQUENCE</scope>
    <source>
        <strain evidence="2">KCTC 23224</strain>
    </source>
</reference>
<sequence>MQLAPESIVEINEIAKVKGWFETNKDVLEVYKTNPSYREFSKDLILPFFDKEPDWSNFSEYFFPDGRKVFEVNIKDLSGIVPVDFFEKYGSSSSELVEEALLFVEHTNSEIGYSIWVARYFSYGKKSDGMTYHVIPSDWSGRIDLFTFSEVHLKSFEVEDGLIVKTLEYKTEDPSKRMATENMLMTCTGSWIDYPYYGSGGGVASTQSTFVISCHNPIDLSGGSGGANWPTHPNPSGPSGGGSGGGGTGSGAFGSTGGGSGTSNGVCDHTNNFASDCIPSPENYWESLDYFLEVLATLTQLQWVSDPIVKDYKDLNNSEKLLHILNHLKFNTDKELNFKINQIMTNVPRIAPPGPYKPSGGWYESQTAALKINNQTYYIGYVFGNQDGFNYINVKRGYDRKYIEDKNQINIYFYDVNFPGRTALEIYLPKELESWFDSLFKM</sequence>
<proteinExistence type="predicted"/>
<comment type="caution">
    <text evidence="2">The sequence shown here is derived from an EMBL/GenBank/DDBJ whole genome shotgun (WGS) entry which is preliminary data.</text>
</comment>
<evidence type="ECO:0000313" key="3">
    <source>
        <dbReference type="Proteomes" id="UP000642809"/>
    </source>
</evidence>